<dbReference type="GO" id="GO:0006412">
    <property type="term" value="P:translation"/>
    <property type="evidence" value="ECO:0007669"/>
    <property type="project" value="InterPro"/>
</dbReference>
<dbReference type="GO" id="GO:0003735">
    <property type="term" value="F:structural constituent of ribosome"/>
    <property type="evidence" value="ECO:0007669"/>
    <property type="project" value="InterPro"/>
</dbReference>
<dbReference type="Gene3D" id="2.40.150.20">
    <property type="entry name" value="Ribosomal protein L14"/>
    <property type="match status" value="1"/>
</dbReference>
<reference evidence="5" key="1">
    <citation type="journal article" date="2019" name="Genome Biol. Evol.">
        <title>Nephromyces represents a diverse and novel lineage of the Apicomplexa that has retained apicoplasts.</title>
        <authorList>
            <person name="Munoz-Gomez S.A."/>
            <person name="Durnin K."/>
            <person name="Eme L."/>
            <person name="Paight C."/>
            <person name="Lane C.E."/>
            <person name="Saffo M.B."/>
            <person name="Slamovits C.H."/>
        </authorList>
    </citation>
    <scope>NUCLEOTIDE SEQUENCE</scope>
    <source>
        <strain evidence="5">461</strain>
    </source>
</reference>
<dbReference type="InterPro" id="IPR000218">
    <property type="entry name" value="Ribosomal_uL14"/>
</dbReference>
<dbReference type="PANTHER" id="PTHR11761">
    <property type="entry name" value="50S/60S RIBOSOMAL PROTEIN L14/L23"/>
    <property type="match status" value="1"/>
</dbReference>
<dbReference type="GO" id="GO:0005762">
    <property type="term" value="C:mitochondrial large ribosomal subunit"/>
    <property type="evidence" value="ECO:0007669"/>
    <property type="project" value="TreeGrafter"/>
</dbReference>
<dbReference type="CDD" id="cd00337">
    <property type="entry name" value="Ribosomal_uL14"/>
    <property type="match status" value="1"/>
</dbReference>
<sequence length="121" mass="13574">MIQIGSSFNILDNTGVKKILCIGILNSKNINIKLGDLIIGVVKISNKNSLIKKSFIVKAIVINLKKSYFSKNGLIIKFNSNWAILIDNNYNPLGTKVYGILPKYLVIKNYLKLKSLYSELI</sequence>
<dbReference type="AlphaFoldDB" id="A0A5C1H9L4"/>
<dbReference type="EMBL" id="MK573203">
    <property type="protein sequence ID" value="QEM01688.1"/>
    <property type="molecule type" value="Genomic_DNA"/>
</dbReference>
<dbReference type="HAMAP" id="MF_01367">
    <property type="entry name" value="Ribosomal_uL14"/>
    <property type="match status" value="1"/>
</dbReference>
<evidence type="ECO:0000256" key="4">
    <source>
        <dbReference type="RuleBase" id="RU003949"/>
    </source>
</evidence>
<protein>
    <submittedName>
        <fullName evidence="5">50S ribosomal protein L14</fullName>
    </submittedName>
</protein>
<accession>A0A5C1H9L4</accession>
<organism evidence="5">
    <name type="scientific">Nephromyces sp. ex Molgula occidentalis</name>
    <dbReference type="NCBI Taxonomy" id="2544991"/>
    <lineage>
        <taxon>Eukaryota</taxon>
        <taxon>Sar</taxon>
        <taxon>Alveolata</taxon>
        <taxon>Apicomplexa</taxon>
        <taxon>Aconoidasida</taxon>
        <taxon>Nephromycida</taxon>
        <taxon>Nephromyces</taxon>
    </lineage>
</organism>
<evidence type="ECO:0000256" key="3">
    <source>
        <dbReference type="ARBA" id="ARBA00023274"/>
    </source>
</evidence>
<proteinExistence type="inferred from homology"/>
<gene>
    <name evidence="5" type="primary">rpl14</name>
</gene>
<keyword evidence="2 4" id="KW-0689">Ribosomal protein</keyword>
<comment type="similarity">
    <text evidence="1 4">Belongs to the universal ribosomal protein uL14 family.</text>
</comment>
<dbReference type="PANTHER" id="PTHR11761:SF3">
    <property type="entry name" value="LARGE RIBOSOMAL SUBUNIT PROTEIN UL14M"/>
    <property type="match status" value="1"/>
</dbReference>
<dbReference type="SMART" id="SM01374">
    <property type="entry name" value="Ribosomal_L14"/>
    <property type="match status" value="1"/>
</dbReference>
<keyword evidence="3 4" id="KW-0687">Ribonucleoprotein</keyword>
<evidence type="ECO:0000256" key="1">
    <source>
        <dbReference type="ARBA" id="ARBA00010745"/>
    </source>
</evidence>
<dbReference type="Pfam" id="PF00238">
    <property type="entry name" value="Ribosomal_L14"/>
    <property type="match status" value="1"/>
</dbReference>
<evidence type="ECO:0000313" key="5">
    <source>
        <dbReference type="EMBL" id="QEM01688.1"/>
    </source>
</evidence>
<name>A0A5C1H9L4_9APIC</name>
<dbReference type="SUPFAM" id="SSF50193">
    <property type="entry name" value="Ribosomal protein L14"/>
    <property type="match status" value="1"/>
</dbReference>
<evidence type="ECO:0000256" key="2">
    <source>
        <dbReference type="ARBA" id="ARBA00022980"/>
    </source>
</evidence>
<dbReference type="InterPro" id="IPR036853">
    <property type="entry name" value="Ribosomal_uL14_sf"/>
</dbReference>
<dbReference type="GO" id="GO:0070180">
    <property type="term" value="F:large ribosomal subunit rRNA binding"/>
    <property type="evidence" value="ECO:0007669"/>
    <property type="project" value="TreeGrafter"/>
</dbReference>